<reference evidence="5 6" key="1">
    <citation type="submission" date="2018-06" db="EMBL/GenBank/DDBJ databases">
        <title>Genomic Encyclopedia of Archaeal and Bacterial Type Strains, Phase II (KMG-II): from individual species to whole genera.</title>
        <authorList>
            <person name="Goeker M."/>
        </authorList>
    </citation>
    <scope>NUCLEOTIDE SEQUENCE [LARGE SCALE GENOMIC DNA]</scope>
    <source>
        <strain evidence="5 6">DSM 13087</strain>
    </source>
</reference>
<dbReference type="RefSeq" id="WP_111361374.1">
    <property type="nucleotide sequence ID" value="NZ_QKZQ01000017.1"/>
</dbReference>
<evidence type="ECO:0000256" key="3">
    <source>
        <dbReference type="ARBA" id="ARBA00022679"/>
    </source>
</evidence>
<dbReference type="GO" id="GO:0016757">
    <property type="term" value="F:glycosyltransferase activity"/>
    <property type="evidence" value="ECO:0007669"/>
    <property type="project" value="UniProtKB-KW"/>
</dbReference>
<evidence type="ECO:0000256" key="2">
    <source>
        <dbReference type="ARBA" id="ARBA00022676"/>
    </source>
</evidence>
<name>A0A2W7RK96_9RHOB</name>
<protein>
    <recommendedName>
        <fullName evidence="4">Glycosyltransferase 2-like domain-containing protein</fullName>
    </recommendedName>
</protein>
<evidence type="ECO:0000259" key="4">
    <source>
        <dbReference type="Pfam" id="PF00535"/>
    </source>
</evidence>
<keyword evidence="3" id="KW-0808">Transferase</keyword>
<dbReference type="PANTHER" id="PTHR43179:SF12">
    <property type="entry name" value="GALACTOFURANOSYLTRANSFERASE GLFT2"/>
    <property type="match status" value="1"/>
</dbReference>
<proteinExistence type="inferred from homology"/>
<dbReference type="InterPro" id="IPR001173">
    <property type="entry name" value="Glyco_trans_2-like"/>
</dbReference>
<keyword evidence="6" id="KW-1185">Reference proteome</keyword>
<organism evidence="5 6">
    <name type="scientific">Roseinatronobacter thiooxidans</name>
    <dbReference type="NCBI Taxonomy" id="121821"/>
    <lineage>
        <taxon>Bacteria</taxon>
        <taxon>Pseudomonadati</taxon>
        <taxon>Pseudomonadota</taxon>
        <taxon>Alphaproteobacteria</taxon>
        <taxon>Rhodobacterales</taxon>
        <taxon>Paracoccaceae</taxon>
        <taxon>Roseinatronobacter</taxon>
    </lineage>
</organism>
<evidence type="ECO:0000313" key="6">
    <source>
        <dbReference type="Proteomes" id="UP000249364"/>
    </source>
</evidence>
<sequence>MIHLPFKASIIVPVYRDWEGLRSLLEALRTQARDDVELIVVDNDPEGQSAPDDLPSPGLEWHIAECATPGSYAARNAGARLARSDFLIFTDADCRPAPGWLTAYLETPKPANALVAGPVIMQAGSNPGEWEIFDTVRGLHQEVFIRHGYAMTANLAVPRAVFDRLGGFDARRLSGGDAEFCRRARRQGHDLLLEPEACVFHPARKTRLELVLKARRIKGGQVATGPITRRILWTLRSLVPPVREMLAYVSSEHPMRWRLIACHVRLMLWSVELHELVRLLLLRQAPERR</sequence>
<dbReference type="PANTHER" id="PTHR43179">
    <property type="entry name" value="RHAMNOSYLTRANSFERASE WBBL"/>
    <property type="match status" value="1"/>
</dbReference>
<comment type="caution">
    <text evidence="5">The sequence shown here is derived from an EMBL/GenBank/DDBJ whole genome shotgun (WGS) entry which is preliminary data.</text>
</comment>
<comment type="similarity">
    <text evidence="1">Belongs to the glycosyltransferase 2 family.</text>
</comment>
<dbReference type="Gene3D" id="3.90.550.10">
    <property type="entry name" value="Spore Coat Polysaccharide Biosynthesis Protein SpsA, Chain A"/>
    <property type="match status" value="1"/>
</dbReference>
<dbReference type="SUPFAM" id="SSF53448">
    <property type="entry name" value="Nucleotide-diphospho-sugar transferases"/>
    <property type="match status" value="1"/>
</dbReference>
<feature type="domain" description="Glycosyltransferase 2-like" evidence="4">
    <location>
        <begin position="9"/>
        <end position="136"/>
    </location>
</feature>
<gene>
    <name evidence="5" type="ORF">LY56_03015</name>
</gene>
<dbReference type="InterPro" id="IPR029044">
    <property type="entry name" value="Nucleotide-diphossugar_trans"/>
</dbReference>
<dbReference type="OrthoDB" id="6653642at2"/>
<dbReference type="Proteomes" id="UP000249364">
    <property type="component" value="Unassembled WGS sequence"/>
</dbReference>
<evidence type="ECO:0000256" key="1">
    <source>
        <dbReference type="ARBA" id="ARBA00006739"/>
    </source>
</evidence>
<dbReference type="Pfam" id="PF00535">
    <property type="entry name" value="Glycos_transf_2"/>
    <property type="match status" value="1"/>
</dbReference>
<evidence type="ECO:0000313" key="5">
    <source>
        <dbReference type="EMBL" id="PZX38312.1"/>
    </source>
</evidence>
<accession>A0A2W7RK96</accession>
<dbReference type="EMBL" id="QKZQ01000017">
    <property type="protein sequence ID" value="PZX38312.1"/>
    <property type="molecule type" value="Genomic_DNA"/>
</dbReference>
<dbReference type="AlphaFoldDB" id="A0A2W7RK96"/>
<keyword evidence="2" id="KW-0328">Glycosyltransferase</keyword>